<evidence type="ECO:0000256" key="1">
    <source>
        <dbReference type="SAM" id="SignalP"/>
    </source>
</evidence>
<keyword evidence="1" id="KW-0732">Signal</keyword>
<gene>
    <name evidence="2" type="ORF">GCM10011607_40500</name>
</gene>
<comment type="caution">
    <text evidence="2">The sequence shown here is derived from an EMBL/GenBank/DDBJ whole genome shotgun (WGS) entry which is preliminary data.</text>
</comment>
<evidence type="ECO:0000313" key="2">
    <source>
        <dbReference type="EMBL" id="GGB76115.1"/>
    </source>
</evidence>
<proteinExistence type="predicted"/>
<dbReference type="Proteomes" id="UP000617555">
    <property type="component" value="Unassembled WGS sequence"/>
</dbReference>
<keyword evidence="3" id="KW-1185">Reference proteome</keyword>
<reference evidence="3" key="1">
    <citation type="journal article" date="2019" name="Int. J. Syst. Evol. Microbiol.">
        <title>The Global Catalogue of Microorganisms (GCM) 10K type strain sequencing project: providing services to taxonomists for standard genome sequencing and annotation.</title>
        <authorList>
            <consortium name="The Broad Institute Genomics Platform"/>
            <consortium name="The Broad Institute Genome Sequencing Center for Infectious Disease"/>
            <person name="Wu L."/>
            <person name="Ma J."/>
        </authorList>
    </citation>
    <scope>NUCLEOTIDE SEQUENCE [LARGE SCALE GENOMIC DNA]</scope>
    <source>
        <strain evidence="3">CGMCC 1.15339</strain>
    </source>
</reference>
<name>A0ABQ1JS24_9GAMM</name>
<evidence type="ECO:0008006" key="4">
    <source>
        <dbReference type="Google" id="ProtNLM"/>
    </source>
</evidence>
<organism evidence="2 3">
    <name type="scientific">Shewanella inventionis</name>
    <dbReference type="NCBI Taxonomy" id="1738770"/>
    <lineage>
        <taxon>Bacteria</taxon>
        <taxon>Pseudomonadati</taxon>
        <taxon>Pseudomonadota</taxon>
        <taxon>Gammaproteobacteria</taxon>
        <taxon>Alteromonadales</taxon>
        <taxon>Shewanellaceae</taxon>
        <taxon>Shewanella</taxon>
    </lineage>
</organism>
<dbReference type="EMBL" id="BMII01000057">
    <property type="protein sequence ID" value="GGB76115.1"/>
    <property type="molecule type" value="Genomic_DNA"/>
</dbReference>
<feature type="signal peptide" evidence="1">
    <location>
        <begin position="1"/>
        <end position="27"/>
    </location>
</feature>
<feature type="chain" id="PRO_5046617669" description="DUF2946 domain-containing protein" evidence="1">
    <location>
        <begin position="28"/>
        <end position="119"/>
    </location>
</feature>
<accession>A0ABQ1JS24</accession>
<sequence>MVISLKNKFLNLILAIAIVIQSFVAIANSQETHTLDVQHIQTEHSHEYDSQIVDNELPIEGEHSVEDCHHCGHCHGFHSQCLTQTKPSIDHNILVTHQYLYSYQYANAYSDNPIIPPIS</sequence>
<protein>
    <recommendedName>
        <fullName evidence="4">DUF2946 domain-containing protein</fullName>
    </recommendedName>
</protein>
<evidence type="ECO:0000313" key="3">
    <source>
        <dbReference type="Proteomes" id="UP000617555"/>
    </source>
</evidence>